<sequence length="354" mass="41417">MKKLYAEWEKQDGTLLCFPHKDSPWKEYLEETREVYCEVIYQILQVQTCLLISQNRQETKIYLQNYFITRQWDLKLLYNLYLIEMPTNDTWVRDFGGITICKNGQNITLNYGFNGWGLKFAANLDNQITSNLKKLKILQNVKTKKLILEGGSIESNGNGILLTNTQCLLEKNRNPAYPQKKLTKILKKDFGLKKILWLHNGFLEGDDTNSHIDTLARFINPNTIAYLECQDKEDKHYKSLLKMKKELKACKDLEGKSFSLIPLPFCTPKYYDNERLPATYANFLFINNRVLLPIYKDNNDQKAIKILQNALPKHKIIPIDCSVLIRQHGSLHCISMQLPYKTLNFQALQKFRYT</sequence>
<dbReference type="Pfam" id="PF04371">
    <property type="entry name" value="PAD_porph"/>
    <property type="match status" value="1"/>
</dbReference>
<dbReference type="GO" id="GO:0047632">
    <property type="term" value="F:agmatine deiminase activity"/>
    <property type="evidence" value="ECO:0007669"/>
    <property type="project" value="TreeGrafter"/>
</dbReference>
<dbReference type="PANTHER" id="PTHR31377">
    <property type="entry name" value="AGMATINE DEIMINASE-RELATED"/>
    <property type="match status" value="1"/>
</dbReference>
<dbReference type="GO" id="GO:0004668">
    <property type="term" value="F:protein-arginine deiminase activity"/>
    <property type="evidence" value="ECO:0007669"/>
    <property type="project" value="InterPro"/>
</dbReference>
<reference evidence="2 3" key="1">
    <citation type="submission" date="2017-06" db="EMBL/GenBank/DDBJ databases">
        <title>Complete genome of Helicobacter apodemus.</title>
        <authorList>
            <person name="Cho S."/>
        </authorList>
    </citation>
    <scope>NUCLEOTIDE SEQUENCE [LARGE SCALE GENOMIC DNA]</scope>
    <source>
        <strain evidence="3">SNUVETPUB-15-01</strain>
    </source>
</reference>
<name>A0A2U8FFB3_9HELI</name>
<dbReference type="KEGG" id="had:CDV25_09150"/>
<dbReference type="GO" id="GO:0009446">
    <property type="term" value="P:putrescine biosynthetic process"/>
    <property type="evidence" value="ECO:0007669"/>
    <property type="project" value="InterPro"/>
</dbReference>
<dbReference type="OrthoDB" id="9808013at2"/>
<organism evidence="2 3">
    <name type="scientific">Helicobacter apodemus</name>
    <dbReference type="NCBI Taxonomy" id="135569"/>
    <lineage>
        <taxon>Bacteria</taxon>
        <taxon>Pseudomonadati</taxon>
        <taxon>Campylobacterota</taxon>
        <taxon>Epsilonproteobacteria</taxon>
        <taxon>Campylobacterales</taxon>
        <taxon>Helicobacteraceae</taxon>
        <taxon>Helicobacter</taxon>
    </lineage>
</organism>
<dbReference type="Proteomes" id="UP000244890">
    <property type="component" value="Chromosome"/>
</dbReference>
<evidence type="ECO:0000313" key="3">
    <source>
        <dbReference type="Proteomes" id="UP000244890"/>
    </source>
</evidence>
<accession>A0A2U8FFB3</accession>
<dbReference type="InterPro" id="IPR007466">
    <property type="entry name" value="Peptidyl-Arg-deiminase_porph"/>
</dbReference>
<gene>
    <name evidence="2" type="ORF">CDV25_09150</name>
</gene>
<dbReference type="EMBL" id="CP021886">
    <property type="protein sequence ID" value="AWI34909.1"/>
    <property type="molecule type" value="Genomic_DNA"/>
</dbReference>
<evidence type="ECO:0000313" key="2">
    <source>
        <dbReference type="EMBL" id="AWI34909.1"/>
    </source>
</evidence>
<dbReference type="RefSeq" id="WP_108911680.1">
    <property type="nucleotide sequence ID" value="NZ_CP021886.1"/>
</dbReference>
<proteinExistence type="predicted"/>
<protein>
    <submittedName>
        <fullName evidence="2">Agmatine deiminase</fullName>
    </submittedName>
</protein>
<dbReference type="PANTHER" id="PTHR31377:SF0">
    <property type="entry name" value="AGMATINE DEIMINASE-RELATED"/>
    <property type="match status" value="1"/>
</dbReference>
<keyword evidence="1" id="KW-0378">Hydrolase</keyword>
<dbReference type="SUPFAM" id="SSF55909">
    <property type="entry name" value="Pentein"/>
    <property type="match status" value="1"/>
</dbReference>
<dbReference type="AlphaFoldDB" id="A0A2U8FFB3"/>
<dbReference type="Gene3D" id="3.75.10.10">
    <property type="entry name" value="L-arginine/glycine Amidinotransferase, Chain A"/>
    <property type="match status" value="1"/>
</dbReference>
<evidence type="ECO:0000256" key="1">
    <source>
        <dbReference type="ARBA" id="ARBA00022801"/>
    </source>
</evidence>